<reference evidence="3" key="1">
    <citation type="submission" date="2016-10" db="EMBL/GenBank/DDBJ databases">
        <authorList>
            <person name="Varghese N."/>
            <person name="Submissions S."/>
        </authorList>
    </citation>
    <scope>NUCLEOTIDE SEQUENCE [LARGE SCALE GENOMIC DNA]</scope>
    <source>
        <strain evidence="3">SLH 33</strain>
    </source>
</reference>
<keyword evidence="3" id="KW-1185">Reference proteome</keyword>
<dbReference type="STRING" id="1353158.SAMN04488587_1807"/>
<dbReference type="AlphaFoldDB" id="A0A1I0AT15"/>
<organism evidence="2 3">
    <name type="scientific">Methanococcoides vulcani</name>
    <dbReference type="NCBI Taxonomy" id="1353158"/>
    <lineage>
        <taxon>Archaea</taxon>
        <taxon>Methanobacteriati</taxon>
        <taxon>Methanobacteriota</taxon>
        <taxon>Stenosarchaea group</taxon>
        <taxon>Methanomicrobia</taxon>
        <taxon>Methanosarcinales</taxon>
        <taxon>Methanosarcinaceae</taxon>
        <taxon>Methanococcoides</taxon>
    </lineage>
</organism>
<dbReference type="Proteomes" id="UP000243338">
    <property type="component" value="Unassembled WGS sequence"/>
</dbReference>
<dbReference type="RefSeq" id="WP_091690265.1">
    <property type="nucleotide sequence ID" value="NZ_CAAGSJ010000006.1"/>
</dbReference>
<evidence type="ECO:0000313" key="2">
    <source>
        <dbReference type="EMBL" id="SES97542.1"/>
    </source>
</evidence>
<feature type="transmembrane region" description="Helical" evidence="1">
    <location>
        <begin position="6"/>
        <end position="23"/>
    </location>
</feature>
<dbReference type="EMBL" id="FOHQ01000005">
    <property type="protein sequence ID" value="SES97542.1"/>
    <property type="molecule type" value="Genomic_DNA"/>
</dbReference>
<evidence type="ECO:0000256" key="1">
    <source>
        <dbReference type="SAM" id="Phobius"/>
    </source>
</evidence>
<evidence type="ECO:0008006" key="4">
    <source>
        <dbReference type="Google" id="ProtNLM"/>
    </source>
</evidence>
<feature type="transmembrane region" description="Helical" evidence="1">
    <location>
        <begin position="58"/>
        <end position="78"/>
    </location>
</feature>
<protein>
    <recommendedName>
        <fullName evidence="4">Signal peptidase I</fullName>
    </recommendedName>
</protein>
<feature type="transmembrane region" description="Helical" evidence="1">
    <location>
        <begin position="90"/>
        <end position="110"/>
    </location>
</feature>
<dbReference type="Pfam" id="PF18936">
    <property type="entry name" value="DUF5684"/>
    <property type="match status" value="1"/>
</dbReference>
<keyword evidence="1" id="KW-1133">Transmembrane helix</keyword>
<dbReference type="OrthoDB" id="140965at2157"/>
<keyword evidence="1" id="KW-0472">Membrane</keyword>
<proteinExistence type="predicted"/>
<accession>A0A1I0AT15</accession>
<keyword evidence="1" id="KW-0812">Transmembrane</keyword>
<gene>
    <name evidence="2" type="ORF">SAMN04488587_1807</name>
</gene>
<sequence>MIDETLILIFIVAALGLYAYYSYSLQRIANRTNTENAWMAWIPILNVVLMCRTARKSLWYFLGMLIPYVNILVLMYIWGEIAGVLGRSKWFGVLTIVPVANLILPGYLAFSE</sequence>
<name>A0A1I0AT15_9EURY</name>
<evidence type="ECO:0000313" key="3">
    <source>
        <dbReference type="Proteomes" id="UP000243338"/>
    </source>
</evidence>
<dbReference type="InterPro" id="IPR043739">
    <property type="entry name" value="DUF5684"/>
</dbReference>